<dbReference type="GO" id="GO:0009384">
    <property type="term" value="F:N-acylmannosamine kinase activity"/>
    <property type="evidence" value="ECO:0007669"/>
    <property type="project" value="UniProtKB-EC"/>
</dbReference>
<dbReference type="GO" id="GO:0019262">
    <property type="term" value="P:N-acetylneuraminate catabolic process"/>
    <property type="evidence" value="ECO:0007669"/>
    <property type="project" value="UniProtKB-UniRule"/>
</dbReference>
<comment type="pathway">
    <text evidence="8">Amino-sugar metabolism; N-acetylneuraminate degradation; D-fructose 6-phosphate from N-acetylneuraminate: step 2/5.</text>
</comment>
<comment type="catalytic activity">
    <reaction evidence="1 11">
        <text>an N-acyl-D-glucosamine 6-phosphate = an N-acyl-D-mannosamine 6-phosphate</text>
        <dbReference type="Rhea" id="RHEA:23932"/>
        <dbReference type="ChEBI" id="CHEBI:57599"/>
        <dbReference type="ChEBI" id="CHEBI:57666"/>
        <dbReference type="EC" id="5.1.3.9"/>
    </reaction>
</comment>
<protein>
    <recommendedName>
        <fullName evidence="11">Putative N-acetylmannosamine-6-phosphate 2-epimerase</fullName>
        <ecNumber evidence="11">5.1.3.9</ecNumber>
    </recommendedName>
    <alternativeName>
        <fullName evidence="11">ManNAc-6-P epimerase</fullName>
    </alternativeName>
</protein>
<dbReference type="EC" id="5.1.3.9" evidence="11"/>
<evidence type="ECO:0000256" key="11">
    <source>
        <dbReference type="HAMAP-Rule" id="MF_01235"/>
    </source>
</evidence>
<dbReference type="GO" id="GO:0006053">
    <property type="term" value="P:N-acetylmannosamine catabolic process"/>
    <property type="evidence" value="ECO:0007669"/>
    <property type="project" value="TreeGrafter"/>
</dbReference>
<evidence type="ECO:0000256" key="4">
    <source>
        <dbReference type="ARBA" id="ARBA00023235"/>
    </source>
</evidence>
<evidence type="ECO:0000256" key="2">
    <source>
        <dbReference type="ARBA" id="ARBA00002147"/>
    </source>
</evidence>
<dbReference type="RefSeq" id="WP_099275929.1">
    <property type="nucleotide sequence ID" value="NZ_KZ304955.1"/>
</dbReference>
<comment type="function">
    <text evidence="7">Catalyzes the phosphorylation of N-acetylmannosamine (ManNAc) to ManNAc-6-P.</text>
</comment>
<dbReference type="InterPro" id="IPR011060">
    <property type="entry name" value="RibuloseP-bd_barrel"/>
</dbReference>
<evidence type="ECO:0000256" key="5">
    <source>
        <dbReference type="ARBA" id="ARBA00023277"/>
    </source>
</evidence>
<comment type="function">
    <text evidence="2 11">Converts N-acetylmannosamine-6-phosphate (ManNAc-6-P) to N-acetylglucosamine-6-phosphate (GlcNAc-6-P).</text>
</comment>
<dbReference type="InterPro" id="IPR013785">
    <property type="entry name" value="Aldolase_TIM"/>
</dbReference>
<evidence type="ECO:0000256" key="6">
    <source>
        <dbReference type="ARBA" id="ARBA00050815"/>
    </source>
</evidence>
<evidence type="ECO:0000256" key="3">
    <source>
        <dbReference type="ARBA" id="ARBA00005081"/>
    </source>
</evidence>
<dbReference type="Pfam" id="PF04131">
    <property type="entry name" value="NanE"/>
    <property type="match status" value="1"/>
</dbReference>
<keyword evidence="5 11" id="KW-0119">Carbohydrate metabolism</keyword>
<dbReference type="CDD" id="cd04729">
    <property type="entry name" value="NanE"/>
    <property type="match status" value="1"/>
</dbReference>
<evidence type="ECO:0000313" key="13">
    <source>
        <dbReference type="Proteomes" id="UP000221860"/>
    </source>
</evidence>
<comment type="catalytic activity">
    <reaction evidence="6">
        <text>an N-acyl-D-mannosamine + ATP = an N-acyl-D-mannosamine 6-phosphate + ADP + H(+)</text>
        <dbReference type="Rhea" id="RHEA:23832"/>
        <dbReference type="ChEBI" id="CHEBI:15378"/>
        <dbReference type="ChEBI" id="CHEBI:16062"/>
        <dbReference type="ChEBI" id="CHEBI:30616"/>
        <dbReference type="ChEBI" id="CHEBI:57666"/>
        <dbReference type="ChEBI" id="CHEBI:456216"/>
        <dbReference type="EC" id="2.7.1.60"/>
    </reaction>
</comment>
<proteinExistence type="inferred from homology"/>
<evidence type="ECO:0000256" key="10">
    <source>
        <dbReference type="ARBA" id="ARBA00061385"/>
    </source>
</evidence>
<keyword evidence="4 11" id="KW-0413">Isomerase</keyword>
<dbReference type="NCBIfam" id="NF002231">
    <property type="entry name" value="PRK01130.1"/>
    <property type="match status" value="1"/>
</dbReference>
<comment type="pathway">
    <text evidence="3 11">Amino-sugar metabolism; N-acetylneuraminate degradation; D-fructose 6-phosphate from N-acetylneuraminate: step 3/5.</text>
</comment>
<comment type="caution">
    <text evidence="12">The sequence shown here is derived from an EMBL/GenBank/DDBJ whole genome shotgun (WGS) entry which is preliminary data.</text>
</comment>
<gene>
    <name evidence="11" type="primary">nanE</name>
    <name evidence="12" type="ORF">CJ301_07555</name>
</gene>
<dbReference type="SUPFAM" id="SSF51366">
    <property type="entry name" value="Ribulose-phoshate binding barrel"/>
    <property type="match status" value="1"/>
</dbReference>
<evidence type="ECO:0000256" key="1">
    <source>
        <dbReference type="ARBA" id="ARBA00000056"/>
    </source>
</evidence>
<sequence length="224" mass="22554">MIEQLRGRLVVSCQPVTGGAMDRPEIVAAMAKAALDGGAAGLRIEGIANLRAVRALTDAPIIGLVKRDLVDSAVRITPFAQDVADLADAGADIIAVDATRRDRPEAVATLIEAVRAAGRLAMADCATPEDGRAAAAAGAALLGSTMSGYTDGGTPPEGPDLELVTALASTGLPAIAEGRYHRPEQAAQAIAAGAHAVVVGSAITRLEHVTGWFAEAVGGAGTHP</sequence>
<evidence type="ECO:0000256" key="8">
    <source>
        <dbReference type="ARBA" id="ARBA00060606"/>
    </source>
</evidence>
<dbReference type="PANTHER" id="PTHR36204:SF1">
    <property type="entry name" value="N-ACETYLMANNOSAMINE-6-PHOSPHATE 2-EPIMERASE-RELATED"/>
    <property type="match status" value="1"/>
</dbReference>
<dbReference type="Gene3D" id="3.20.20.70">
    <property type="entry name" value="Aldolase class I"/>
    <property type="match status" value="1"/>
</dbReference>
<dbReference type="HAMAP" id="MF_01235">
    <property type="entry name" value="ManNAc6P_epimer"/>
    <property type="match status" value="1"/>
</dbReference>
<dbReference type="AlphaFoldDB" id="A0A2G1MHJ0"/>
<dbReference type="GO" id="GO:0047465">
    <property type="term" value="F:N-acylglucosamine-6-phosphate 2-epimerase activity"/>
    <property type="evidence" value="ECO:0007669"/>
    <property type="project" value="UniProtKB-EC"/>
</dbReference>
<comment type="similarity">
    <text evidence="9">In the N-terminal section; belongs to the NanE family.</text>
</comment>
<dbReference type="UniPathway" id="UPA00629">
    <property type="reaction ID" value="UER00682"/>
</dbReference>
<evidence type="ECO:0000313" key="12">
    <source>
        <dbReference type="EMBL" id="PHP28221.1"/>
    </source>
</evidence>
<name>A0A2G1MHJ0_9RHOB</name>
<comment type="similarity">
    <text evidence="11">Belongs to the NanE family.</text>
</comment>
<accession>A0A2G1MHJ0</accession>
<dbReference type="FunFam" id="3.20.20.70:FF:000035">
    <property type="entry name" value="Putative N-acetylmannosamine-6-phosphate 2-epimerase"/>
    <property type="match status" value="1"/>
</dbReference>
<dbReference type="EMBL" id="NQWH01000008">
    <property type="protein sequence ID" value="PHP28221.1"/>
    <property type="molecule type" value="Genomic_DNA"/>
</dbReference>
<evidence type="ECO:0000256" key="9">
    <source>
        <dbReference type="ARBA" id="ARBA00061354"/>
    </source>
</evidence>
<comment type="similarity">
    <text evidence="10">In the C-terminal section; belongs to the ROK (NagC/XylR) family. NanK subfamily.</text>
</comment>
<dbReference type="InterPro" id="IPR007260">
    <property type="entry name" value="NanE"/>
</dbReference>
<dbReference type="PANTHER" id="PTHR36204">
    <property type="entry name" value="N-ACETYLMANNOSAMINE-6-PHOSPHATE 2-EPIMERASE-RELATED"/>
    <property type="match status" value="1"/>
</dbReference>
<evidence type="ECO:0000256" key="7">
    <source>
        <dbReference type="ARBA" id="ARBA00053450"/>
    </source>
</evidence>
<dbReference type="OrthoDB" id="9810372at2"/>
<keyword evidence="13" id="KW-1185">Reference proteome</keyword>
<dbReference type="GO" id="GO:0005829">
    <property type="term" value="C:cytosol"/>
    <property type="evidence" value="ECO:0007669"/>
    <property type="project" value="TreeGrafter"/>
</dbReference>
<reference evidence="12 13" key="1">
    <citation type="submission" date="2017-08" db="EMBL/GenBank/DDBJ databases">
        <title>Draft Genome Sequence of Loktanella cinnabarina Strain XM1, Isolated from Coastal Surface Water.</title>
        <authorList>
            <person name="Ma R."/>
            <person name="Wang J."/>
            <person name="Wang Q."/>
            <person name="Ma Z."/>
            <person name="Li J."/>
            <person name="Chen L."/>
        </authorList>
    </citation>
    <scope>NUCLEOTIDE SEQUENCE [LARGE SCALE GENOMIC DNA]</scope>
    <source>
        <strain evidence="12 13">XM1</strain>
    </source>
</reference>
<organism evidence="12 13">
    <name type="scientific">Limimaricola cinnabarinus</name>
    <dbReference type="NCBI Taxonomy" id="1125964"/>
    <lineage>
        <taxon>Bacteria</taxon>
        <taxon>Pseudomonadati</taxon>
        <taxon>Pseudomonadota</taxon>
        <taxon>Alphaproteobacteria</taxon>
        <taxon>Rhodobacterales</taxon>
        <taxon>Paracoccaceae</taxon>
        <taxon>Limimaricola</taxon>
    </lineage>
</organism>
<dbReference type="Proteomes" id="UP000221860">
    <property type="component" value="Unassembled WGS sequence"/>
</dbReference>